<gene>
    <name evidence="2" type="ORF">FN846DRAFT_625748</name>
</gene>
<dbReference type="AlphaFoldDB" id="A0A5J5ECI6"/>
<organism evidence="2 3">
    <name type="scientific">Sphaerosporella brunnea</name>
    <dbReference type="NCBI Taxonomy" id="1250544"/>
    <lineage>
        <taxon>Eukaryota</taxon>
        <taxon>Fungi</taxon>
        <taxon>Dikarya</taxon>
        <taxon>Ascomycota</taxon>
        <taxon>Pezizomycotina</taxon>
        <taxon>Pezizomycetes</taxon>
        <taxon>Pezizales</taxon>
        <taxon>Pyronemataceae</taxon>
        <taxon>Sphaerosporella</taxon>
    </lineage>
</organism>
<feature type="region of interest" description="Disordered" evidence="1">
    <location>
        <begin position="203"/>
        <end position="255"/>
    </location>
</feature>
<protein>
    <submittedName>
        <fullName evidence="2">Uncharacterized protein</fullName>
    </submittedName>
</protein>
<reference evidence="2 3" key="1">
    <citation type="submission" date="2019-09" db="EMBL/GenBank/DDBJ databases">
        <title>Draft genome of the ectomycorrhizal ascomycete Sphaerosporella brunnea.</title>
        <authorList>
            <consortium name="DOE Joint Genome Institute"/>
            <person name="Benucci G.M."/>
            <person name="Marozzi G."/>
            <person name="Antonielli L."/>
            <person name="Sanchez S."/>
            <person name="Marco P."/>
            <person name="Wang X."/>
            <person name="Falini L.B."/>
            <person name="Barry K."/>
            <person name="Haridas S."/>
            <person name="Lipzen A."/>
            <person name="Labutti K."/>
            <person name="Grigoriev I.V."/>
            <person name="Murat C."/>
            <person name="Martin F."/>
            <person name="Albertini E."/>
            <person name="Donnini D."/>
            <person name="Bonito G."/>
        </authorList>
    </citation>
    <scope>NUCLEOTIDE SEQUENCE [LARGE SCALE GENOMIC DNA]</scope>
    <source>
        <strain evidence="2 3">Sb_GMNB300</strain>
    </source>
</reference>
<comment type="caution">
    <text evidence="2">The sequence shown here is derived from an EMBL/GenBank/DDBJ whole genome shotgun (WGS) entry which is preliminary data.</text>
</comment>
<accession>A0A5J5ECI6</accession>
<feature type="compositionally biased region" description="Pro residues" evidence="1">
    <location>
        <begin position="217"/>
        <end position="228"/>
    </location>
</feature>
<feature type="region of interest" description="Disordered" evidence="1">
    <location>
        <begin position="117"/>
        <end position="145"/>
    </location>
</feature>
<proteinExistence type="predicted"/>
<evidence type="ECO:0000313" key="2">
    <source>
        <dbReference type="EMBL" id="KAA8892786.1"/>
    </source>
</evidence>
<feature type="region of interest" description="Disordered" evidence="1">
    <location>
        <begin position="1"/>
        <end position="21"/>
    </location>
</feature>
<name>A0A5J5ECI6_9PEZI</name>
<dbReference type="Proteomes" id="UP000326924">
    <property type="component" value="Unassembled WGS sequence"/>
</dbReference>
<feature type="compositionally biased region" description="Polar residues" evidence="1">
    <location>
        <begin position="231"/>
        <end position="244"/>
    </location>
</feature>
<evidence type="ECO:0000256" key="1">
    <source>
        <dbReference type="SAM" id="MobiDB-lite"/>
    </source>
</evidence>
<sequence length="389" mass="42213">MSIPAAVPQSPQRPLARAQRVTSVPFPRRGEIVMARVDVLKLHAGSIPAIPATVVTQSSGSISSSSSSLYEAEDRQLPQHPCVVFHTRWEQHHNTWSMEVCVFRTYGELANPASIAEDHPTHHIPVPRTGADGSTTKHPFEPPLDTNGYIAVKPTWLVALKYSLPMGPNGAYKPFRPQAVLSSSEVDRLELYCNKAVYQAGPDDTIAESYDPGAPSNNPPPPPPPPPGRVSDNTSAPPSGNGPVSFSAARAPGNSRGQGYISRAIVGLRKRCTPASHFGRSPREVRGFLRDLVCDWRYCIHIASAIAVTGFLVPGCPIERLDDFPQGLGGFSKRIQTIKLWFGSKSLAHAHAKTTSVNNHVTAPFFSIPSPLSRRLLNRLEAKTIETPL</sequence>
<dbReference type="InParanoid" id="A0A5J5ECI6"/>
<keyword evidence="3" id="KW-1185">Reference proteome</keyword>
<dbReference type="EMBL" id="VXIS01000590">
    <property type="protein sequence ID" value="KAA8892786.1"/>
    <property type="molecule type" value="Genomic_DNA"/>
</dbReference>
<evidence type="ECO:0000313" key="3">
    <source>
        <dbReference type="Proteomes" id="UP000326924"/>
    </source>
</evidence>